<reference evidence="2 3" key="1">
    <citation type="submission" date="2019-08" db="EMBL/GenBank/DDBJ databases">
        <title>Deep-cultivation of Planctomycetes and their phenomic and genomic characterization uncovers novel biology.</title>
        <authorList>
            <person name="Wiegand S."/>
            <person name="Jogler M."/>
            <person name="Boedeker C."/>
            <person name="Pinto D."/>
            <person name="Vollmers J."/>
            <person name="Rivas-Marin E."/>
            <person name="Kohn T."/>
            <person name="Peeters S.H."/>
            <person name="Heuer A."/>
            <person name="Rast P."/>
            <person name="Oberbeckmann S."/>
            <person name="Bunk B."/>
            <person name="Jeske O."/>
            <person name="Meyerdierks A."/>
            <person name="Storesund J.E."/>
            <person name="Kallscheuer N."/>
            <person name="Luecker S."/>
            <person name="Lage O.M."/>
            <person name="Pohl T."/>
            <person name="Merkel B.J."/>
            <person name="Hornburger P."/>
            <person name="Mueller R.-W."/>
            <person name="Bruemmer F."/>
            <person name="Labrenz M."/>
            <person name="Spormann A.M."/>
            <person name="Op den Camp H."/>
            <person name="Overmann J."/>
            <person name="Amann R."/>
            <person name="Jetten M.S.M."/>
            <person name="Mascher T."/>
            <person name="Medema M.H."/>
            <person name="Devos D.P."/>
            <person name="Kaster A.-K."/>
            <person name="Ovreas L."/>
            <person name="Rohde M."/>
            <person name="Galperin M.Y."/>
            <person name="Jogler C."/>
        </authorList>
    </citation>
    <scope>NUCLEOTIDE SEQUENCE [LARGE SCALE GENOMIC DNA]</scope>
    <source>
        <strain evidence="2 3">OJF2</strain>
    </source>
</reference>
<evidence type="ECO:0000313" key="3">
    <source>
        <dbReference type="Proteomes" id="UP000324233"/>
    </source>
</evidence>
<protein>
    <submittedName>
        <fullName evidence="2">Uncharacterized protein</fullName>
    </submittedName>
</protein>
<dbReference type="KEGG" id="agv:OJF2_38680"/>
<gene>
    <name evidence="2" type="ORF">OJF2_38680</name>
</gene>
<feature type="transmembrane region" description="Helical" evidence="1">
    <location>
        <begin position="92"/>
        <end position="125"/>
    </location>
</feature>
<keyword evidence="1" id="KW-1133">Transmembrane helix</keyword>
<keyword evidence="3" id="KW-1185">Reference proteome</keyword>
<dbReference type="Proteomes" id="UP000324233">
    <property type="component" value="Chromosome"/>
</dbReference>
<feature type="transmembrane region" description="Helical" evidence="1">
    <location>
        <begin position="221"/>
        <end position="247"/>
    </location>
</feature>
<feature type="transmembrane region" description="Helical" evidence="1">
    <location>
        <begin position="179"/>
        <end position="201"/>
    </location>
</feature>
<accession>A0A5B9W4X0</accession>
<evidence type="ECO:0000313" key="2">
    <source>
        <dbReference type="EMBL" id="QEH35317.1"/>
    </source>
</evidence>
<feature type="transmembrane region" description="Helical" evidence="1">
    <location>
        <begin position="145"/>
        <end position="167"/>
    </location>
</feature>
<organism evidence="2 3">
    <name type="scientific">Aquisphaera giovannonii</name>
    <dbReference type="NCBI Taxonomy" id="406548"/>
    <lineage>
        <taxon>Bacteria</taxon>
        <taxon>Pseudomonadati</taxon>
        <taxon>Planctomycetota</taxon>
        <taxon>Planctomycetia</taxon>
        <taxon>Isosphaerales</taxon>
        <taxon>Isosphaeraceae</taxon>
        <taxon>Aquisphaera</taxon>
    </lineage>
</organism>
<dbReference type="EMBL" id="CP042997">
    <property type="protein sequence ID" value="QEH35317.1"/>
    <property type="molecule type" value="Genomic_DNA"/>
</dbReference>
<proteinExistence type="predicted"/>
<keyword evidence="1" id="KW-0472">Membrane</keyword>
<feature type="transmembrane region" description="Helical" evidence="1">
    <location>
        <begin position="259"/>
        <end position="281"/>
    </location>
</feature>
<feature type="transmembrane region" description="Helical" evidence="1">
    <location>
        <begin position="56"/>
        <end position="80"/>
    </location>
</feature>
<name>A0A5B9W4X0_9BACT</name>
<evidence type="ECO:0000256" key="1">
    <source>
        <dbReference type="SAM" id="Phobius"/>
    </source>
</evidence>
<keyword evidence="1" id="KW-0812">Transmembrane</keyword>
<dbReference type="AlphaFoldDB" id="A0A5B9W4X0"/>
<dbReference type="OrthoDB" id="254482at2"/>
<sequence>MAKLKSWYDPEASQGLRVVPREDRETSYVAQRWKHPRVRPTLGECLLYPLSDGPGLGLLFLFPPALWVLSLPVFDFIAMLEPLTKSDWALGLVVVPIFLPMLFSFSMTFGYVLLFLGHILVASAMGENDQPRWPEWHPADIAEGIGRWIWALLFGAAVAGLPLAVYWSVVGTIDWRNGFVIADLVILGAAFGQMGLAAALMHDTIIAANPITVLAAIARIGWGYLFPCLVTAVAMALAGLGVYGLLYRMPRMWMEAVSLWAFWVFVLYEAMVVMRMIGLTYHAHAMELVWFRRRPRWASARLGRIYANS</sequence>